<dbReference type="InterPro" id="IPR036081">
    <property type="entry name" value="Translin_sf"/>
</dbReference>
<dbReference type="OrthoDB" id="829at2759"/>
<feature type="region of interest" description="Disordered" evidence="1">
    <location>
        <begin position="1"/>
        <end position="20"/>
    </location>
</feature>
<comment type="caution">
    <text evidence="2">The sequence shown here is derived from an EMBL/GenBank/DDBJ whole genome shotgun (WGS) entry which is preliminary data.</text>
</comment>
<accession>A0A250XND3</accession>
<dbReference type="STRING" id="1157962.A0A250XND3"/>
<gene>
    <name evidence="2" type="ORF">CEUSTIGMA_g11843.t1</name>
</gene>
<dbReference type="Gene3D" id="1.20.58.2140">
    <property type="match status" value="1"/>
</dbReference>
<dbReference type="Proteomes" id="UP000232323">
    <property type="component" value="Unassembled WGS sequence"/>
</dbReference>
<sequence length="162" mass="18302">MYRGHATLGGMSKQASKRPRQLCHTECSSTVVDISDWTRLASRYKSQDEMRETVIKKCRDMQKLSKNAIFSMHRGDMNTASAQILQAETIAKELLPVISEAQSLRQGSFTNACEEYAEARIFEVKHRLKAASCLLRGPMPLCCNMIKSMTSSSVKHNVLWPF</sequence>
<dbReference type="EMBL" id="BEGY01000125">
    <property type="protein sequence ID" value="GAX84422.1"/>
    <property type="molecule type" value="Genomic_DNA"/>
</dbReference>
<evidence type="ECO:0000256" key="1">
    <source>
        <dbReference type="SAM" id="MobiDB-lite"/>
    </source>
</evidence>
<dbReference type="SUPFAM" id="SSF74784">
    <property type="entry name" value="Translin"/>
    <property type="match status" value="1"/>
</dbReference>
<keyword evidence="3" id="KW-1185">Reference proteome</keyword>
<dbReference type="AlphaFoldDB" id="A0A250XND3"/>
<organism evidence="2 3">
    <name type="scientific">Chlamydomonas eustigma</name>
    <dbReference type="NCBI Taxonomy" id="1157962"/>
    <lineage>
        <taxon>Eukaryota</taxon>
        <taxon>Viridiplantae</taxon>
        <taxon>Chlorophyta</taxon>
        <taxon>core chlorophytes</taxon>
        <taxon>Chlorophyceae</taxon>
        <taxon>CS clade</taxon>
        <taxon>Chlamydomonadales</taxon>
        <taxon>Chlamydomonadaceae</taxon>
        <taxon>Chlamydomonas</taxon>
    </lineage>
</organism>
<proteinExistence type="predicted"/>
<reference evidence="2 3" key="1">
    <citation type="submission" date="2017-08" db="EMBL/GenBank/DDBJ databases">
        <title>Acidophilic green algal genome provides insights into adaptation to an acidic environment.</title>
        <authorList>
            <person name="Hirooka S."/>
            <person name="Hirose Y."/>
            <person name="Kanesaki Y."/>
            <person name="Higuchi S."/>
            <person name="Fujiwara T."/>
            <person name="Onuma R."/>
            <person name="Era A."/>
            <person name="Ohbayashi R."/>
            <person name="Uzuka A."/>
            <person name="Nozaki H."/>
            <person name="Yoshikawa H."/>
            <person name="Miyagishima S.Y."/>
        </authorList>
    </citation>
    <scope>NUCLEOTIDE SEQUENCE [LARGE SCALE GENOMIC DNA]</scope>
    <source>
        <strain evidence="2 3">NIES-2499</strain>
    </source>
</reference>
<evidence type="ECO:0000313" key="2">
    <source>
        <dbReference type="EMBL" id="GAX84422.1"/>
    </source>
</evidence>
<name>A0A250XND3_9CHLO</name>
<evidence type="ECO:0000313" key="3">
    <source>
        <dbReference type="Proteomes" id="UP000232323"/>
    </source>
</evidence>
<protein>
    <submittedName>
        <fullName evidence="2">Uncharacterized protein</fullName>
    </submittedName>
</protein>
<dbReference type="GO" id="GO:0043565">
    <property type="term" value="F:sequence-specific DNA binding"/>
    <property type="evidence" value="ECO:0007669"/>
    <property type="project" value="InterPro"/>
</dbReference>